<evidence type="ECO:0000313" key="2">
    <source>
        <dbReference type="Proteomes" id="UP000286415"/>
    </source>
</evidence>
<accession>A0A419Q2G7</accession>
<comment type="caution">
    <text evidence="1">The sequence shown here is derived from an EMBL/GenBank/DDBJ whole genome shotgun (WGS) entry which is preliminary data.</text>
</comment>
<dbReference type="AlphaFoldDB" id="A0A419Q2G7"/>
<sequence>MMCPISEPPSREKAMTSATEFASKSFNSSLPSHCLTSPGSLSTFVWLCEKRYSKKSVDRQAEYVSNPEQPTECDHFICLGSRISSGNYSTYLSITDTIFPPTTDFAQKTSMTSSLPTHAKGRVIQISCVVCKTVASDPIRVMSSAYSLSVSKCPGRISKPQALEAGSRVIQISCVVCKTVASDPIRVMSSAYSLSVSKCPGRISKPQALEAGSEPSIS</sequence>
<reference evidence="1 2" key="1">
    <citation type="journal article" date="2018" name="Biotechnol. Adv.">
        <title>Improved genomic resources and new bioinformatic workflow for the carcinogenic parasite Clonorchis sinensis: Biotechnological implications.</title>
        <authorList>
            <person name="Wang D."/>
            <person name="Korhonen P.K."/>
            <person name="Gasser R.B."/>
            <person name="Young N.D."/>
        </authorList>
    </citation>
    <scope>NUCLEOTIDE SEQUENCE [LARGE SCALE GENOMIC DNA]</scope>
    <source>
        <strain evidence="1">Cs-k2</strain>
    </source>
</reference>
<name>A0A419Q2G7_CLOSI</name>
<organism evidence="1 2">
    <name type="scientific">Clonorchis sinensis</name>
    <name type="common">Chinese liver fluke</name>
    <dbReference type="NCBI Taxonomy" id="79923"/>
    <lineage>
        <taxon>Eukaryota</taxon>
        <taxon>Metazoa</taxon>
        <taxon>Spiralia</taxon>
        <taxon>Lophotrochozoa</taxon>
        <taxon>Platyhelminthes</taxon>
        <taxon>Trematoda</taxon>
        <taxon>Digenea</taxon>
        <taxon>Opisthorchiida</taxon>
        <taxon>Opisthorchiata</taxon>
        <taxon>Opisthorchiidae</taxon>
        <taxon>Clonorchis</taxon>
    </lineage>
</organism>
<protein>
    <submittedName>
        <fullName evidence="1">Uncharacterized protein</fullName>
    </submittedName>
</protein>
<dbReference type="Proteomes" id="UP000286415">
    <property type="component" value="Unassembled WGS sequence"/>
</dbReference>
<proteinExistence type="predicted"/>
<gene>
    <name evidence="1" type="ORF">CSKR_103254</name>
</gene>
<dbReference type="InParanoid" id="A0A419Q2G7"/>
<evidence type="ECO:0000313" key="1">
    <source>
        <dbReference type="EMBL" id="KAG5450021.1"/>
    </source>
</evidence>
<keyword evidence="2" id="KW-1185">Reference proteome</keyword>
<reference evidence="1 2" key="2">
    <citation type="journal article" date="2021" name="Genomics">
        <title>High-quality reference genome for Clonorchis sinensis.</title>
        <authorList>
            <person name="Young N.D."/>
            <person name="Stroehlein A.J."/>
            <person name="Kinkar L."/>
            <person name="Wang T."/>
            <person name="Sohn W.M."/>
            <person name="Chang B.C.H."/>
            <person name="Kaur P."/>
            <person name="Weisz D."/>
            <person name="Dudchenko O."/>
            <person name="Aiden E.L."/>
            <person name="Korhonen P.K."/>
            <person name="Gasser R.B."/>
        </authorList>
    </citation>
    <scope>NUCLEOTIDE SEQUENCE [LARGE SCALE GENOMIC DNA]</scope>
    <source>
        <strain evidence="1">Cs-k2</strain>
    </source>
</reference>
<dbReference type="EMBL" id="NIRI02000042">
    <property type="protein sequence ID" value="KAG5450021.1"/>
    <property type="molecule type" value="Genomic_DNA"/>
</dbReference>